<reference evidence="1" key="1">
    <citation type="journal article" date="2014" name="Front. Microbiol.">
        <title>High frequency of phylogenetically diverse reductive dehalogenase-homologous genes in deep subseafloor sedimentary metagenomes.</title>
        <authorList>
            <person name="Kawai M."/>
            <person name="Futagami T."/>
            <person name="Toyoda A."/>
            <person name="Takaki Y."/>
            <person name="Nishi S."/>
            <person name="Hori S."/>
            <person name="Arai W."/>
            <person name="Tsubouchi T."/>
            <person name="Morono Y."/>
            <person name="Uchiyama I."/>
            <person name="Ito T."/>
            <person name="Fujiyama A."/>
            <person name="Inagaki F."/>
            <person name="Takami H."/>
        </authorList>
    </citation>
    <scope>NUCLEOTIDE SEQUENCE</scope>
    <source>
        <strain evidence="1">Expedition CK06-06</strain>
    </source>
</reference>
<name>X0Z3I7_9ZZZZ</name>
<protein>
    <submittedName>
        <fullName evidence="1">Uncharacterized protein</fullName>
    </submittedName>
</protein>
<dbReference type="EMBL" id="BART01000086">
    <property type="protein sequence ID" value="GAG63890.1"/>
    <property type="molecule type" value="Genomic_DNA"/>
</dbReference>
<proteinExistence type="predicted"/>
<dbReference type="AlphaFoldDB" id="X0Z3I7"/>
<gene>
    <name evidence="1" type="ORF">S01H4_00597</name>
</gene>
<comment type="caution">
    <text evidence="1">The sequence shown here is derived from an EMBL/GenBank/DDBJ whole genome shotgun (WGS) entry which is preliminary data.</text>
</comment>
<organism evidence="1">
    <name type="scientific">marine sediment metagenome</name>
    <dbReference type="NCBI Taxonomy" id="412755"/>
    <lineage>
        <taxon>unclassified sequences</taxon>
        <taxon>metagenomes</taxon>
        <taxon>ecological metagenomes</taxon>
    </lineage>
</organism>
<sequence>MAKFGGNEFIGFSVPLVFEGRYFIMEPGNPPNITVVREIKGTPVFEVLKNEPSSNQSTDVSKTPPGIITISDKESGRFLYKIRSGSETSVAFGKLNGGEFSAIISDKKIQVAGVTLENNIFIGNRAGVIVRPDGSVRIGAPIPTQVLSWLSS</sequence>
<evidence type="ECO:0000313" key="1">
    <source>
        <dbReference type="EMBL" id="GAG63890.1"/>
    </source>
</evidence>
<accession>X0Z3I7</accession>